<keyword evidence="1" id="KW-0812">Transmembrane</keyword>
<feature type="transmembrane region" description="Helical" evidence="1">
    <location>
        <begin position="21"/>
        <end position="40"/>
    </location>
</feature>
<sequence length="54" mass="6339">MARDKTAWTEGIQQGRGTWRFSSSLCVFLMLWFYANGLTIPHGESKWFHAPQHR</sequence>
<dbReference type="GeneID" id="63749662"/>
<protein>
    <submittedName>
        <fullName evidence="2">Uncharacterized protein</fullName>
    </submittedName>
</protein>
<name>A0A1L9RZ77_ASPWE</name>
<dbReference type="EMBL" id="KV878209">
    <property type="protein sequence ID" value="OJJ40215.1"/>
    <property type="molecule type" value="Genomic_DNA"/>
</dbReference>
<evidence type="ECO:0000313" key="3">
    <source>
        <dbReference type="Proteomes" id="UP000184383"/>
    </source>
</evidence>
<keyword evidence="3" id="KW-1185">Reference proteome</keyword>
<proteinExistence type="predicted"/>
<dbReference type="Proteomes" id="UP000184383">
    <property type="component" value="Unassembled WGS sequence"/>
</dbReference>
<dbReference type="VEuPathDB" id="FungiDB:ASPWEDRAFT_33548"/>
<dbReference type="AlphaFoldDB" id="A0A1L9RZ77"/>
<keyword evidence="1" id="KW-0472">Membrane</keyword>
<evidence type="ECO:0000313" key="2">
    <source>
        <dbReference type="EMBL" id="OJJ40215.1"/>
    </source>
</evidence>
<dbReference type="RefSeq" id="XP_040693891.1">
    <property type="nucleotide sequence ID" value="XM_040833814.1"/>
</dbReference>
<evidence type="ECO:0000256" key="1">
    <source>
        <dbReference type="SAM" id="Phobius"/>
    </source>
</evidence>
<reference evidence="3" key="1">
    <citation type="journal article" date="2017" name="Genome Biol.">
        <title>Comparative genomics reveals high biological diversity and specific adaptations in the industrially and medically important fungal genus Aspergillus.</title>
        <authorList>
            <person name="de Vries R.P."/>
            <person name="Riley R."/>
            <person name="Wiebenga A."/>
            <person name="Aguilar-Osorio G."/>
            <person name="Amillis S."/>
            <person name="Uchima C.A."/>
            <person name="Anderluh G."/>
            <person name="Asadollahi M."/>
            <person name="Askin M."/>
            <person name="Barry K."/>
            <person name="Battaglia E."/>
            <person name="Bayram O."/>
            <person name="Benocci T."/>
            <person name="Braus-Stromeyer S.A."/>
            <person name="Caldana C."/>
            <person name="Canovas D."/>
            <person name="Cerqueira G.C."/>
            <person name="Chen F."/>
            <person name="Chen W."/>
            <person name="Choi C."/>
            <person name="Clum A."/>
            <person name="Dos Santos R.A."/>
            <person name="Damasio A.R."/>
            <person name="Diallinas G."/>
            <person name="Emri T."/>
            <person name="Fekete E."/>
            <person name="Flipphi M."/>
            <person name="Freyberg S."/>
            <person name="Gallo A."/>
            <person name="Gournas C."/>
            <person name="Habgood R."/>
            <person name="Hainaut M."/>
            <person name="Harispe M.L."/>
            <person name="Henrissat B."/>
            <person name="Hilden K.S."/>
            <person name="Hope R."/>
            <person name="Hossain A."/>
            <person name="Karabika E."/>
            <person name="Karaffa L."/>
            <person name="Karanyi Z."/>
            <person name="Krasevec N."/>
            <person name="Kuo A."/>
            <person name="Kusch H."/>
            <person name="LaButti K."/>
            <person name="Lagendijk E.L."/>
            <person name="Lapidus A."/>
            <person name="Levasseur A."/>
            <person name="Lindquist E."/>
            <person name="Lipzen A."/>
            <person name="Logrieco A.F."/>
            <person name="MacCabe A."/>
            <person name="Maekelae M.R."/>
            <person name="Malavazi I."/>
            <person name="Melin P."/>
            <person name="Meyer V."/>
            <person name="Mielnichuk N."/>
            <person name="Miskei M."/>
            <person name="Molnar A.P."/>
            <person name="Mule G."/>
            <person name="Ngan C.Y."/>
            <person name="Orejas M."/>
            <person name="Orosz E."/>
            <person name="Ouedraogo J.P."/>
            <person name="Overkamp K.M."/>
            <person name="Park H.-S."/>
            <person name="Perrone G."/>
            <person name="Piumi F."/>
            <person name="Punt P.J."/>
            <person name="Ram A.F."/>
            <person name="Ramon A."/>
            <person name="Rauscher S."/>
            <person name="Record E."/>
            <person name="Riano-Pachon D.M."/>
            <person name="Robert V."/>
            <person name="Roehrig J."/>
            <person name="Ruller R."/>
            <person name="Salamov A."/>
            <person name="Salih N.S."/>
            <person name="Samson R.A."/>
            <person name="Sandor E."/>
            <person name="Sanguinetti M."/>
            <person name="Schuetze T."/>
            <person name="Sepcic K."/>
            <person name="Shelest E."/>
            <person name="Sherlock G."/>
            <person name="Sophianopoulou V."/>
            <person name="Squina F.M."/>
            <person name="Sun H."/>
            <person name="Susca A."/>
            <person name="Todd R.B."/>
            <person name="Tsang A."/>
            <person name="Unkles S.E."/>
            <person name="van de Wiele N."/>
            <person name="van Rossen-Uffink D."/>
            <person name="Oliveira J.V."/>
            <person name="Vesth T.C."/>
            <person name="Visser J."/>
            <person name="Yu J.-H."/>
            <person name="Zhou M."/>
            <person name="Andersen M.R."/>
            <person name="Archer D.B."/>
            <person name="Baker S.E."/>
            <person name="Benoit I."/>
            <person name="Brakhage A.A."/>
            <person name="Braus G.H."/>
            <person name="Fischer R."/>
            <person name="Frisvad J.C."/>
            <person name="Goldman G.H."/>
            <person name="Houbraken J."/>
            <person name="Oakley B."/>
            <person name="Pocsi I."/>
            <person name="Scazzocchio C."/>
            <person name="Seiboth B."/>
            <person name="vanKuyk P.A."/>
            <person name="Wortman J."/>
            <person name="Dyer P.S."/>
            <person name="Grigoriev I.V."/>
        </authorList>
    </citation>
    <scope>NUCLEOTIDE SEQUENCE [LARGE SCALE GENOMIC DNA]</scope>
    <source>
        <strain evidence="3">DTO 134E9</strain>
    </source>
</reference>
<organism evidence="2 3">
    <name type="scientific">Aspergillus wentii DTO 134E9</name>
    <dbReference type="NCBI Taxonomy" id="1073089"/>
    <lineage>
        <taxon>Eukaryota</taxon>
        <taxon>Fungi</taxon>
        <taxon>Dikarya</taxon>
        <taxon>Ascomycota</taxon>
        <taxon>Pezizomycotina</taxon>
        <taxon>Eurotiomycetes</taxon>
        <taxon>Eurotiomycetidae</taxon>
        <taxon>Eurotiales</taxon>
        <taxon>Aspergillaceae</taxon>
        <taxon>Aspergillus</taxon>
        <taxon>Aspergillus subgen. Cremei</taxon>
    </lineage>
</organism>
<keyword evidence="1" id="KW-1133">Transmembrane helix</keyword>
<gene>
    <name evidence="2" type="ORF">ASPWEDRAFT_33548</name>
</gene>
<accession>A0A1L9RZ77</accession>